<comment type="similarity">
    <text evidence="2 9">Belongs to the GSP F family.</text>
</comment>
<feature type="domain" description="Type II secretion system protein GspF" evidence="13">
    <location>
        <begin position="277"/>
        <end position="399"/>
    </location>
</feature>
<gene>
    <name evidence="14" type="ORF">F0U83_04585</name>
</gene>
<evidence type="ECO:0000256" key="2">
    <source>
        <dbReference type="ARBA" id="ARBA00005745"/>
    </source>
</evidence>
<evidence type="ECO:0000256" key="11">
    <source>
        <dbReference type="SAM" id="MobiDB-lite"/>
    </source>
</evidence>
<evidence type="ECO:0000256" key="1">
    <source>
        <dbReference type="ARBA" id="ARBA00004429"/>
    </source>
</evidence>
<evidence type="ECO:0000256" key="5">
    <source>
        <dbReference type="ARBA" id="ARBA00022519"/>
    </source>
</evidence>
<dbReference type="PROSITE" id="PS00874">
    <property type="entry name" value="T2SP_F"/>
    <property type="match status" value="1"/>
</dbReference>
<evidence type="ECO:0000256" key="9">
    <source>
        <dbReference type="RuleBase" id="RU003923"/>
    </source>
</evidence>
<dbReference type="Pfam" id="PF00482">
    <property type="entry name" value="T2SSF"/>
    <property type="match status" value="2"/>
</dbReference>
<dbReference type="PANTHER" id="PTHR30012:SF7">
    <property type="entry name" value="PROTEIN TRANSPORT PROTEIN HOFC HOMOLOG"/>
    <property type="match status" value="1"/>
</dbReference>
<evidence type="ECO:0000256" key="8">
    <source>
        <dbReference type="ARBA" id="ARBA00023136"/>
    </source>
</evidence>
<organism evidence="14 15">
    <name type="scientific">Neptunomonas concharum</name>
    <dbReference type="NCBI Taxonomy" id="1031538"/>
    <lineage>
        <taxon>Bacteria</taxon>
        <taxon>Pseudomonadati</taxon>
        <taxon>Pseudomonadota</taxon>
        <taxon>Gammaproteobacteria</taxon>
        <taxon>Oceanospirillales</taxon>
        <taxon>Oceanospirillaceae</taxon>
        <taxon>Neptunomonas</taxon>
    </lineage>
</organism>
<dbReference type="PANTHER" id="PTHR30012">
    <property type="entry name" value="GENERAL SECRETION PATHWAY PROTEIN"/>
    <property type="match status" value="1"/>
</dbReference>
<keyword evidence="4" id="KW-1003">Cell membrane</keyword>
<name>A0A5P1R8T9_9GAMM</name>
<keyword evidence="3 9" id="KW-0813">Transport</keyword>
<sequence length="407" mass="43912">MAAKQKKPVTFNWQGKDKSGNLSKGKIDAVDVATAKALLRKQGILPKKIAKESSISFFSNKNKPIKPLDIAQFTRQMATMMKSGVPLLQGMDIVANGTEKIKLKELIYDVRNSVNGGQDFAQSLASHPKYFDDLYCSLVGAGEQSGALETMLDRIATYKEKVESLKAKIKKAMTYPAAVLGVGIIVSAILLVKVVPQFQSIFSSFGADLPAFTLFVLELSELAQAYWFIALIGFVLLGYGFTKVKQRSQAFADFIDRAVLKAPIFGQILHKAAIARFSRTLATTFAAGVPLVNALDSAAGASGNVVYRNAIIQIRNGVSTGQSLQNAVTMTGVFPNMAIQMMAIGEEAGSLDMMLDKVASFYEEEVDNAVDNLSSLMEPLIMVVLGTLVGGLVVAMYLPIFQLGNVV</sequence>
<evidence type="ECO:0000313" key="14">
    <source>
        <dbReference type="EMBL" id="QEQ96040.1"/>
    </source>
</evidence>
<protein>
    <submittedName>
        <fullName evidence="14">Type II secretion system F family protein</fullName>
    </submittedName>
</protein>
<dbReference type="InterPro" id="IPR003004">
    <property type="entry name" value="GspF/PilC"/>
</dbReference>
<evidence type="ECO:0000256" key="7">
    <source>
        <dbReference type="ARBA" id="ARBA00022989"/>
    </source>
</evidence>
<dbReference type="InterPro" id="IPR001992">
    <property type="entry name" value="T2SS_GspF/T4SS_PilC_CS"/>
</dbReference>
<keyword evidence="8 12" id="KW-0472">Membrane</keyword>
<accession>A0A5P1R8T9</accession>
<feature type="transmembrane region" description="Helical" evidence="12">
    <location>
        <begin position="380"/>
        <end position="400"/>
    </location>
</feature>
<keyword evidence="6 9" id="KW-0812">Transmembrane</keyword>
<proteinExistence type="inferred from homology"/>
<dbReference type="GO" id="GO:0005886">
    <property type="term" value="C:plasma membrane"/>
    <property type="evidence" value="ECO:0007669"/>
    <property type="project" value="UniProtKB-SubCell"/>
</dbReference>
<dbReference type="Gene3D" id="1.20.81.30">
    <property type="entry name" value="Type II secretion system (T2SS), domain F"/>
    <property type="match status" value="2"/>
</dbReference>
<dbReference type="AlphaFoldDB" id="A0A5P1R8T9"/>
<dbReference type="GO" id="GO:0015628">
    <property type="term" value="P:protein secretion by the type II secretion system"/>
    <property type="evidence" value="ECO:0007669"/>
    <property type="project" value="TreeGrafter"/>
</dbReference>
<comment type="subcellular location">
    <subcellularLocation>
        <location evidence="1 9">Cell inner membrane</location>
        <topology evidence="1 9">Multi-pass membrane protein</topology>
    </subcellularLocation>
</comment>
<evidence type="ECO:0000256" key="12">
    <source>
        <dbReference type="SAM" id="Phobius"/>
    </source>
</evidence>
<evidence type="ECO:0000259" key="13">
    <source>
        <dbReference type="Pfam" id="PF00482"/>
    </source>
</evidence>
<keyword evidence="7 12" id="KW-1133">Transmembrane helix</keyword>
<reference evidence="14 15" key="1">
    <citation type="journal article" date="2019" name="Biochem. Eng. J.">
        <title>Metabolic engineering of the marine bacteria Neptunomonas concharum for the production of acetoin and meso-2,3-butanediol from acetate.</title>
        <authorList>
            <person name="Li W."/>
            <person name="Pu N."/>
            <person name="Liu C.-X."/>
            <person name="Yuan Q.-P."/>
            <person name="Li Z.-J."/>
        </authorList>
    </citation>
    <scope>NUCLEOTIDE SEQUENCE [LARGE SCALE GENOMIC DNA]</scope>
    <source>
        <strain evidence="14 15">JCM17730</strain>
    </source>
</reference>
<feature type="region of interest" description="Disordered" evidence="11">
    <location>
        <begin position="1"/>
        <end position="21"/>
    </location>
</feature>
<keyword evidence="5" id="KW-0997">Cell inner membrane</keyword>
<dbReference type="RefSeq" id="WP_138988746.1">
    <property type="nucleotide sequence ID" value="NZ_CP043869.1"/>
</dbReference>
<dbReference type="PRINTS" id="PR00812">
    <property type="entry name" value="BCTERIALGSPF"/>
</dbReference>
<evidence type="ECO:0000256" key="3">
    <source>
        <dbReference type="ARBA" id="ARBA00022448"/>
    </source>
</evidence>
<evidence type="ECO:0000256" key="6">
    <source>
        <dbReference type="ARBA" id="ARBA00022692"/>
    </source>
</evidence>
<dbReference type="KEGG" id="ncu:F0U83_04585"/>
<evidence type="ECO:0000256" key="4">
    <source>
        <dbReference type="ARBA" id="ARBA00022475"/>
    </source>
</evidence>
<dbReference type="InterPro" id="IPR018076">
    <property type="entry name" value="T2SS_GspF_dom"/>
</dbReference>
<dbReference type="EMBL" id="CP043869">
    <property type="protein sequence ID" value="QEQ96040.1"/>
    <property type="molecule type" value="Genomic_DNA"/>
</dbReference>
<keyword evidence="15" id="KW-1185">Reference proteome</keyword>
<evidence type="ECO:0000256" key="10">
    <source>
        <dbReference type="SAM" id="Coils"/>
    </source>
</evidence>
<dbReference type="Proteomes" id="UP000324760">
    <property type="component" value="Chromosome"/>
</dbReference>
<keyword evidence="10" id="KW-0175">Coiled coil</keyword>
<feature type="transmembrane region" description="Helical" evidence="12">
    <location>
        <begin position="175"/>
        <end position="195"/>
    </location>
</feature>
<feature type="coiled-coil region" evidence="10">
    <location>
        <begin position="148"/>
        <end position="175"/>
    </location>
</feature>
<dbReference type="FunFam" id="1.20.81.30:FF:000001">
    <property type="entry name" value="Type II secretion system protein F"/>
    <property type="match status" value="2"/>
</dbReference>
<dbReference type="InterPro" id="IPR042094">
    <property type="entry name" value="T2SS_GspF_sf"/>
</dbReference>
<feature type="domain" description="Type II secretion system protein GspF" evidence="13">
    <location>
        <begin position="73"/>
        <end position="196"/>
    </location>
</feature>
<dbReference type="OrthoDB" id="9805682at2"/>
<feature type="transmembrane region" description="Helical" evidence="12">
    <location>
        <begin position="225"/>
        <end position="242"/>
    </location>
</feature>
<evidence type="ECO:0000313" key="15">
    <source>
        <dbReference type="Proteomes" id="UP000324760"/>
    </source>
</evidence>